<feature type="binding site" evidence="5">
    <location>
        <position position="35"/>
    </location>
    <ligand>
        <name>AMP</name>
        <dbReference type="ChEBI" id="CHEBI:456215"/>
    </ligand>
</feature>
<keyword evidence="5 7" id="KW-0067">ATP-binding</keyword>
<dbReference type="RefSeq" id="WP_008243447.1">
    <property type="nucleotide sequence ID" value="NZ_JAQIBC010000007.1"/>
</dbReference>
<dbReference type="Pfam" id="PF00406">
    <property type="entry name" value="ADK"/>
    <property type="match status" value="1"/>
</dbReference>
<dbReference type="PRINTS" id="PR00094">
    <property type="entry name" value="ADENYLTKNASE"/>
</dbReference>
<dbReference type="Gene3D" id="3.40.50.300">
    <property type="entry name" value="P-loop containing nucleotide triphosphate hydrolases"/>
    <property type="match status" value="1"/>
</dbReference>
<dbReference type="Proteomes" id="UP001169066">
    <property type="component" value="Unassembled WGS sequence"/>
</dbReference>
<dbReference type="InterPro" id="IPR027417">
    <property type="entry name" value="P-loop_NTPase"/>
</dbReference>
<comment type="subunit">
    <text evidence="5 7">Monomer.</text>
</comment>
<comment type="domain">
    <text evidence="5">Consists of three domains, a large central CORE domain and two small peripheral domains, NMPbind and LID, which undergo movements during catalysis. The LID domain closes over the site of phosphoryl transfer upon ATP binding. Assembling and dissambling the active center during each catalytic cycle provides an effective means to prevent ATP hydrolysis.</text>
</comment>
<evidence type="ECO:0000256" key="5">
    <source>
        <dbReference type="HAMAP-Rule" id="MF_00235"/>
    </source>
</evidence>
<feature type="binding site" evidence="5">
    <location>
        <position position="95"/>
    </location>
    <ligand>
        <name>AMP</name>
        <dbReference type="ChEBI" id="CHEBI:456215"/>
    </ligand>
</feature>
<dbReference type="EC" id="2.7.4.3" evidence="5 7"/>
<dbReference type="PANTHER" id="PTHR23359">
    <property type="entry name" value="NUCLEOTIDE KINASE"/>
    <property type="match status" value="1"/>
</dbReference>
<evidence type="ECO:0000256" key="3">
    <source>
        <dbReference type="ARBA" id="ARBA00022741"/>
    </source>
</evidence>
<comment type="caution">
    <text evidence="5">Lacks conserved residue(s) required for the propagation of feature annotation.</text>
</comment>
<evidence type="ECO:0000256" key="7">
    <source>
        <dbReference type="RuleBase" id="RU003331"/>
    </source>
</evidence>
<evidence type="ECO:0000313" key="9">
    <source>
        <dbReference type="Proteomes" id="UP001169066"/>
    </source>
</evidence>
<evidence type="ECO:0000256" key="2">
    <source>
        <dbReference type="ARBA" id="ARBA00022727"/>
    </source>
</evidence>
<feature type="binding site" evidence="5">
    <location>
        <position position="40"/>
    </location>
    <ligand>
        <name>AMP</name>
        <dbReference type="ChEBI" id="CHEBI:456215"/>
    </ligand>
</feature>
<evidence type="ECO:0000313" key="8">
    <source>
        <dbReference type="EMBL" id="MDM5264350.1"/>
    </source>
</evidence>
<keyword evidence="3 5" id="KW-0547">Nucleotide-binding</keyword>
<dbReference type="PROSITE" id="PS00113">
    <property type="entry name" value="ADENYLATE_KINASE"/>
    <property type="match status" value="1"/>
</dbReference>
<keyword evidence="1 5" id="KW-0808">Transferase</keyword>
<feature type="binding site" evidence="5">
    <location>
        <position position="131"/>
    </location>
    <ligand>
        <name>ATP</name>
        <dbReference type="ChEBI" id="CHEBI:30616"/>
    </ligand>
</feature>
<name>A0ABT7QTL2_9BACT</name>
<comment type="similarity">
    <text evidence="5 6">Belongs to the adenylate kinase family.</text>
</comment>
<comment type="subcellular location">
    <subcellularLocation>
        <location evidence="5 7">Cytoplasm</location>
    </subcellularLocation>
</comment>
<comment type="caution">
    <text evidence="8">The sequence shown here is derived from an EMBL/GenBank/DDBJ whole genome shotgun (WGS) entry which is preliminary data.</text>
</comment>
<comment type="function">
    <text evidence="5">Catalyzes the reversible transfer of the terminal phosphate group between ATP and AMP. Plays an important role in cellular energy homeostasis and in adenine nucleotide metabolism.</text>
</comment>
<comment type="catalytic activity">
    <reaction evidence="5 7">
        <text>AMP + ATP = 2 ADP</text>
        <dbReference type="Rhea" id="RHEA:12973"/>
        <dbReference type="ChEBI" id="CHEBI:30616"/>
        <dbReference type="ChEBI" id="CHEBI:456215"/>
        <dbReference type="ChEBI" id="CHEBI:456216"/>
        <dbReference type="EC" id="2.7.4.3"/>
    </reaction>
</comment>
<feature type="binding site" evidence="5">
    <location>
        <begin position="88"/>
        <end position="91"/>
    </location>
    <ligand>
        <name>AMP</name>
        <dbReference type="ChEBI" id="CHEBI:456215"/>
    </ligand>
</feature>
<dbReference type="NCBIfam" id="NF001384">
    <property type="entry name" value="PRK00279.2-2"/>
    <property type="match status" value="1"/>
</dbReference>
<dbReference type="EMBL" id="JAQIBC010000007">
    <property type="protein sequence ID" value="MDM5264350.1"/>
    <property type="molecule type" value="Genomic_DNA"/>
</dbReference>
<feature type="binding site" evidence="5">
    <location>
        <begin position="61"/>
        <end position="63"/>
    </location>
    <ligand>
        <name>AMP</name>
        <dbReference type="ChEBI" id="CHEBI:456215"/>
    </ligand>
</feature>
<proteinExistence type="inferred from homology"/>
<dbReference type="InterPro" id="IPR033690">
    <property type="entry name" value="Adenylat_kinase_CS"/>
</dbReference>
<keyword evidence="4 5" id="KW-0418">Kinase</keyword>
<protein>
    <recommendedName>
        <fullName evidence="5 7">Adenylate kinase</fullName>
        <shortName evidence="5">AK</shortName>
        <ecNumber evidence="5 7">2.7.4.3</ecNumber>
    </recommendedName>
    <alternativeName>
        <fullName evidence="5">ATP-AMP transphosphorylase</fullName>
    </alternativeName>
    <alternativeName>
        <fullName evidence="5">ATP:AMP phosphotransferase</fullName>
    </alternativeName>
    <alternativeName>
        <fullName evidence="5">Adenylate monophosphate kinase</fullName>
    </alternativeName>
</protein>
<dbReference type="InterPro" id="IPR000850">
    <property type="entry name" value="Adenylat/UMP-CMP_kin"/>
</dbReference>
<keyword evidence="2 5" id="KW-0545">Nucleotide biosynthesis</keyword>
<sequence length="197" mass="21672">MKKLFLIIGAPGSGKTTDASIIAEKNSDTIVHYSTGDMLREEVASGSELGQTIESYISKGALVPLNIIVDTIVSAIKNAPVDNVLIDGYPRSTEQMTAFDELVSKEDDIELASVIEVRVSEQVARERILGRRAEAAPGEERSDDSEEVFNDRMKIYTDPLAEIQAFYTEKNLLEVISGERTLEEVVADMEAFVKSKI</sequence>
<comment type="pathway">
    <text evidence="5">Purine metabolism; AMP biosynthesis via salvage pathway; AMP from ADP: step 1/1.</text>
</comment>
<feature type="binding site" evidence="5">
    <location>
        <position position="180"/>
    </location>
    <ligand>
        <name>ATP</name>
        <dbReference type="ChEBI" id="CHEBI:30616"/>
    </ligand>
</feature>
<feature type="binding site" evidence="5">
    <location>
        <position position="141"/>
    </location>
    <ligand>
        <name>AMP</name>
        <dbReference type="ChEBI" id="CHEBI:456215"/>
    </ligand>
</feature>
<evidence type="ECO:0000256" key="6">
    <source>
        <dbReference type="RuleBase" id="RU003330"/>
    </source>
</evidence>
<keyword evidence="9" id="KW-1185">Reference proteome</keyword>
<dbReference type="HAMAP" id="MF_00235">
    <property type="entry name" value="Adenylate_kinase_Adk"/>
    <property type="match status" value="1"/>
</dbReference>
<keyword evidence="5" id="KW-0963">Cytoplasm</keyword>
<reference evidence="8" key="1">
    <citation type="submission" date="2023-01" db="EMBL/GenBank/DDBJ databases">
        <title>Sulfurovum sp. XTW-4 genome assembly.</title>
        <authorList>
            <person name="Wang J."/>
        </authorList>
    </citation>
    <scope>NUCLEOTIDE SEQUENCE</scope>
    <source>
        <strain evidence="8">XTW-4</strain>
    </source>
</reference>
<evidence type="ECO:0000256" key="1">
    <source>
        <dbReference type="ARBA" id="ARBA00022679"/>
    </source>
</evidence>
<dbReference type="GO" id="GO:0004017">
    <property type="term" value="F:AMP kinase activity"/>
    <property type="evidence" value="ECO:0007669"/>
    <property type="project" value="UniProtKB-EC"/>
</dbReference>
<accession>A0ABT7QTL2</accession>
<organism evidence="8 9">
    <name type="scientific">Sulfurovum xiamenensis</name>
    <dbReference type="NCBI Taxonomy" id="3019066"/>
    <lineage>
        <taxon>Bacteria</taxon>
        <taxon>Pseudomonadati</taxon>
        <taxon>Campylobacterota</taxon>
        <taxon>Epsilonproteobacteria</taxon>
        <taxon>Campylobacterales</taxon>
        <taxon>Sulfurovaceae</taxon>
        <taxon>Sulfurovum</taxon>
    </lineage>
</organism>
<dbReference type="SUPFAM" id="SSF52540">
    <property type="entry name" value="P-loop containing nucleoside triphosphate hydrolases"/>
    <property type="match status" value="1"/>
</dbReference>
<feature type="binding site" evidence="5">
    <location>
        <begin position="12"/>
        <end position="17"/>
    </location>
    <ligand>
        <name>ATP</name>
        <dbReference type="ChEBI" id="CHEBI:30616"/>
    </ligand>
</feature>
<gene>
    <name evidence="5" type="primary">adk</name>
    <name evidence="8" type="ORF">PF327_09100</name>
</gene>
<dbReference type="CDD" id="cd01428">
    <property type="entry name" value="ADK"/>
    <property type="match status" value="1"/>
</dbReference>
<feature type="binding site" evidence="5">
    <location>
        <position position="152"/>
    </location>
    <ligand>
        <name>AMP</name>
        <dbReference type="ChEBI" id="CHEBI:456215"/>
    </ligand>
</feature>
<feature type="region of interest" description="NMP" evidence="5">
    <location>
        <begin position="34"/>
        <end position="63"/>
    </location>
</feature>
<evidence type="ECO:0000256" key="4">
    <source>
        <dbReference type="ARBA" id="ARBA00022777"/>
    </source>
</evidence>